<evidence type="ECO:0000313" key="3">
    <source>
        <dbReference type="EMBL" id="RPA71162.1"/>
    </source>
</evidence>
<dbReference type="Proteomes" id="UP000275078">
    <property type="component" value="Unassembled WGS sequence"/>
</dbReference>
<feature type="compositionally biased region" description="Polar residues" evidence="2">
    <location>
        <begin position="160"/>
        <end position="180"/>
    </location>
</feature>
<feature type="region of interest" description="Disordered" evidence="2">
    <location>
        <begin position="297"/>
        <end position="555"/>
    </location>
</feature>
<keyword evidence="4" id="KW-1185">Reference proteome</keyword>
<dbReference type="EMBL" id="ML119964">
    <property type="protein sequence ID" value="RPA71162.1"/>
    <property type="molecule type" value="Genomic_DNA"/>
</dbReference>
<feature type="coiled-coil region" evidence="1">
    <location>
        <begin position="685"/>
        <end position="712"/>
    </location>
</feature>
<sequence length="775" mass="87077">MATTMHSLTTRLNNFTSSMRSRHQKSRRPSIGAPTLLSTTNPQLITDSPEGGVQLRSDPLDEVYREFQPDAGERVYHTYPIRGNNNNERRYEERDHERVLGGRRPDTPQSSEEEEREAPRPPPKDTRHQDQDFDSEDEEDVRWTPAKPPRIPSLLPTSPIKLSSYTSLASPSHNTSQSLDTDMFPHNRITSPAGERRRTYQTPQQTYNSPPNSSPYDYNNGESSKTQQRRLQLQTPANTIRMDMGQLTPPTSPEDDLRNRIEGTPGTVGYTILGAFNNVTKETIALEPGFEKAWKTYNPNGRRSNTAPQIQPPSNGASKGRHIPLEQYTDQRRSSNQDANAPAYGIFVPTSPANQSMFPYTPSPRDKNILPPPTFPAGRRNSPPHTRTPSPRMMTGPNPLSPTSPTSPTDNRASYKPYSRSHTPSNIPIPAGPRPIPQSNSPAHTSSRLPHFILESPPPPIREPHPSESAERLERYSTPGPERNSSGYQSQQYSNQQSYQHQQQYAHQQQTPTPAPRVRNTNPNYPPPAPKAAPKAIQKPTPTTKRPPTPIKPIITPIAGSKTAYIETRGEDSHVYYSPPLGEILTLDPTRGLGTDGIAGTTSRNDPAKVAPYVEKLYQEHLRKTGKVEEKEHKAKPTMERLYSEIFSSLGPSGDSPPRPTSKLLEPPTSPPPAEGEPAQKEDLISKLEYELEKLETDRAKLRNEIFHLKKVIPFTTTPENRESRMQQMKELEEMEMEEADLGVKIHQIGCRIHRAIRRREKQGGGGFWIQRCQD</sequence>
<gene>
    <name evidence="3" type="ORF">BJ508DRAFT_315856</name>
</gene>
<feature type="compositionally biased region" description="Basic and acidic residues" evidence="2">
    <location>
        <begin position="462"/>
        <end position="475"/>
    </location>
</feature>
<dbReference type="STRING" id="1160509.A0A3N4H8V7"/>
<feature type="compositionally biased region" description="Polar residues" evidence="2">
    <location>
        <begin position="1"/>
        <end position="19"/>
    </location>
</feature>
<proteinExistence type="predicted"/>
<protein>
    <submittedName>
        <fullName evidence="3">Uncharacterized protein</fullName>
    </submittedName>
</protein>
<feature type="compositionally biased region" description="Polar residues" evidence="2">
    <location>
        <begin position="36"/>
        <end position="46"/>
    </location>
</feature>
<feature type="compositionally biased region" description="Polar residues" evidence="2">
    <location>
        <begin position="200"/>
        <end position="238"/>
    </location>
</feature>
<reference evidence="3 4" key="1">
    <citation type="journal article" date="2018" name="Nat. Ecol. Evol.">
        <title>Pezizomycetes genomes reveal the molecular basis of ectomycorrhizal truffle lifestyle.</title>
        <authorList>
            <person name="Murat C."/>
            <person name="Payen T."/>
            <person name="Noel B."/>
            <person name="Kuo A."/>
            <person name="Morin E."/>
            <person name="Chen J."/>
            <person name="Kohler A."/>
            <person name="Krizsan K."/>
            <person name="Balestrini R."/>
            <person name="Da Silva C."/>
            <person name="Montanini B."/>
            <person name="Hainaut M."/>
            <person name="Levati E."/>
            <person name="Barry K.W."/>
            <person name="Belfiori B."/>
            <person name="Cichocki N."/>
            <person name="Clum A."/>
            <person name="Dockter R.B."/>
            <person name="Fauchery L."/>
            <person name="Guy J."/>
            <person name="Iotti M."/>
            <person name="Le Tacon F."/>
            <person name="Lindquist E.A."/>
            <person name="Lipzen A."/>
            <person name="Malagnac F."/>
            <person name="Mello A."/>
            <person name="Molinier V."/>
            <person name="Miyauchi S."/>
            <person name="Poulain J."/>
            <person name="Riccioni C."/>
            <person name="Rubini A."/>
            <person name="Sitrit Y."/>
            <person name="Splivallo R."/>
            <person name="Traeger S."/>
            <person name="Wang M."/>
            <person name="Zifcakova L."/>
            <person name="Wipf D."/>
            <person name="Zambonelli A."/>
            <person name="Paolocci F."/>
            <person name="Nowrousian M."/>
            <person name="Ottonello S."/>
            <person name="Baldrian P."/>
            <person name="Spatafora J.W."/>
            <person name="Henrissat B."/>
            <person name="Nagy L.G."/>
            <person name="Aury J.M."/>
            <person name="Wincker P."/>
            <person name="Grigoriev I.V."/>
            <person name="Bonfante P."/>
            <person name="Martin F.M."/>
        </authorList>
    </citation>
    <scope>NUCLEOTIDE SEQUENCE [LARGE SCALE GENOMIC DNA]</scope>
    <source>
        <strain evidence="3 4">RN42</strain>
    </source>
</reference>
<dbReference type="AlphaFoldDB" id="A0A3N4H8V7"/>
<keyword evidence="1" id="KW-0175">Coiled coil</keyword>
<feature type="compositionally biased region" description="Low complexity" evidence="2">
    <location>
        <begin position="532"/>
        <end position="544"/>
    </location>
</feature>
<dbReference type="OrthoDB" id="4507572at2759"/>
<evidence type="ECO:0000256" key="1">
    <source>
        <dbReference type="SAM" id="Coils"/>
    </source>
</evidence>
<feature type="compositionally biased region" description="Low complexity" evidence="2">
    <location>
        <begin position="485"/>
        <end position="510"/>
    </location>
</feature>
<name>A0A3N4H8V7_ASCIM</name>
<evidence type="ECO:0000256" key="2">
    <source>
        <dbReference type="SAM" id="MobiDB-lite"/>
    </source>
</evidence>
<organism evidence="3 4">
    <name type="scientific">Ascobolus immersus RN42</name>
    <dbReference type="NCBI Taxonomy" id="1160509"/>
    <lineage>
        <taxon>Eukaryota</taxon>
        <taxon>Fungi</taxon>
        <taxon>Dikarya</taxon>
        <taxon>Ascomycota</taxon>
        <taxon>Pezizomycotina</taxon>
        <taxon>Pezizomycetes</taxon>
        <taxon>Pezizales</taxon>
        <taxon>Ascobolaceae</taxon>
        <taxon>Ascobolus</taxon>
    </lineage>
</organism>
<feature type="compositionally biased region" description="Basic and acidic residues" evidence="2">
    <location>
        <begin position="87"/>
        <end position="106"/>
    </location>
</feature>
<dbReference type="PRINTS" id="PR01217">
    <property type="entry name" value="PRICHEXTENSN"/>
</dbReference>
<feature type="compositionally biased region" description="Polar residues" evidence="2">
    <location>
        <begin position="297"/>
        <end position="317"/>
    </location>
</feature>
<feature type="region of interest" description="Disordered" evidence="2">
    <location>
        <begin position="68"/>
        <end position="261"/>
    </location>
</feature>
<feature type="compositionally biased region" description="Basic and acidic residues" evidence="2">
    <location>
        <begin position="117"/>
        <end position="131"/>
    </location>
</feature>
<feature type="region of interest" description="Disordered" evidence="2">
    <location>
        <begin position="647"/>
        <end position="681"/>
    </location>
</feature>
<accession>A0A3N4H8V7</accession>
<evidence type="ECO:0000313" key="4">
    <source>
        <dbReference type="Proteomes" id="UP000275078"/>
    </source>
</evidence>
<feature type="region of interest" description="Disordered" evidence="2">
    <location>
        <begin position="1"/>
        <end position="56"/>
    </location>
</feature>
<feature type="compositionally biased region" description="Polar residues" evidence="2">
    <location>
        <begin position="437"/>
        <end position="448"/>
    </location>
</feature>